<evidence type="ECO:0000256" key="1">
    <source>
        <dbReference type="ARBA" id="ARBA00023157"/>
    </source>
</evidence>
<feature type="non-terminal residue" evidence="6">
    <location>
        <position position="1"/>
    </location>
</feature>
<dbReference type="SUPFAM" id="SSF57535">
    <property type="entry name" value="Complement control module/SCR domain"/>
    <property type="match status" value="1"/>
</dbReference>
<sequence length="284" mass="31704">RESDRERDMQPSTEPMVNNSESSVYSRDDNTGPKGKGQCRPVASPRFGSHSLQGGNGTNQGTKISFRCLPAYQLVGNEKILCVAKGNSTDWTGTFPECQAVPVRNEFGFKVAVIASIISSAIILLLSTAFLTCCLVKCVKKNERRKQRGVQTWFQIECDVGEDPRAPYYGNKSRYNHNNNNSSGCCDKFRDTRLVADVERGLENRGFCRCQEQILEDFRVTVCCAENEQWRILQQQNAHVSKKSGLVESEMGQESVPAKHMVLTHAAVHQPRSKEGNHIPSHPP</sequence>
<reference evidence="6" key="1">
    <citation type="journal article" date="2014" name="Nature">
        <title>Elephant shark genome provides unique insights into gnathostome evolution.</title>
        <authorList>
            <consortium name="International Elephant Shark Genome Sequencing Consortium"/>
            <person name="Venkatesh B."/>
            <person name="Lee A.P."/>
            <person name="Ravi V."/>
            <person name="Maurya A.K."/>
            <person name="Lian M.M."/>
            <person name="Swann J.B."/>
            <person name="Ohta Y."/>
            <person name="Flajnik M.F."/>
            <person name="Sutoh Y."/>
            <person name="Kasahara M."/>
            <person name="Hoon S."/>
            <person name="Gangu V."/>
            <person name="Roy S.W."/>
            <person name="Irimia M."/>
            <person name="Korzh V."/>
            <person name="Kondrychyn I."/>
            <person name="Lim Z.W."/>
            <person name="Tay B.H."/>
            <person name="Tohari S."/>
            <person name="Kong K.W."/>
            <person name="Ho S."/>
            <person name="Lorente-Galdos B."/>
            <person name="Quilez J."/>
            <person name="Marques-Bonet T."/>
            <person name="Raney B.J."/>
            <person name="Ingham P.W."/>
            <person name="Tay A."/>
            <person name="Hillier L.W."/>
            <person name="Minx P."/>
            <person name="Boehm T."/>
            <person name="Wilson R.K."/>
            <person name="Brenner S."/>
            <person name="Warren W.C."/>
        </authorList>
    </citation>
    <scope>NUCLEOTIDE SEQUENCE</scope>
    <source>
        <tissue evidence="6">Heart</tissue>
    </source>
</reference>
<accession>V9L4L4</accession>
<dbReference type="EMBL" id="JW873574">
    <property type="protein sequence ID" value="AFP06091.1"/>
    <property type="molecule type" value="mRNA"/>
</dbReference>
<feature type="domain" description="Sushi" evidence="5">
    <location>
        <begin position="37"/>
        <end position="100"/>
    </location>
</feature>
<evidence type="ECO:0000256" key="3">
    <source>
        <dbReference type="SAM" id="MobiDB-lite"/>
    </source>
</evidence>
<keyword evidence="4" id="KW-0472">Membrane</keyword>
<protein>
    <submittedName>
        <fullName evidence="6">Sushi domain-containing protein 3-like protein</fullName>
    </submittedName>
</protein>
<dbReference type="PANTHER" id="PTHR46879:SF1">
    <property type="entry name" value="SUSHI DOMAIN-CONTAINING PROTEIN 3"/>
    <property type="match status" value="1"/>
</dbReference>
<keyword evidence="4" id="KW-1133">Transmembrane helix</keyword>
<organism evidence="6">
    <name type="scientific">Callorhinchus milii</name>
    <name type="common">Ghost shark</name>
    <dbReference type="NCBI Taxonomy" id="7868"/>
    <lineage>
        <taxon>Eukaryota</taxon>
        <taxon>Metazoa</taxon>
        <taxon>Chordata</taxon>
        <taxon>Craniata</taxon>
        <taxon>Vertebrata</taxon>
        <taxon>Chondrichthyes</taxon>
        <taxon>Holocephali</taxon>
        <taxon>Chimaeriformes</taxon>
        <taxon>Callorhinchidae</taxon>
        <taxon>Callorhinchus</taxon>
    </lineage>
</organism>
<dbReference type="AlphaFoldDB" id="V9L4L4"/>
<dbReference type="PROSITE" id="PS50923">
    <property type="entry name" value="SUSHI"/>
    <property type="match status" value="1"/>
</dbReference>
<evidence type="ECO:0000259" key="5">
    <source>
        <dbReference type="PROSITE" id="PS50923"/>
    </source>
</evidence>
<evidence type="ECO:0000313" key="6">
    <source>
        <dbReference type="EMBL" id="AFP06091.1"/>
    </source>
</evidence>
<dbReference type="Gene3D" id="2.10.70.10">
    <property type="entry name" value="Complement Module, domain 1"/>
    <property type="match status" value="1"/>
</dbReference>
<keyword evidence="1 2" id="KW-1015">Disulfide bond</keyword>
<feature type="disulfide bond" evidence="2">
    <location>
        <begin position="39"/>
        <end position="82"/>
    </location>
</feature>
<dbReference type="PANTHER" id="PTHR46879">
    <property type="entry name" value="SUSHI DOMAIN-CONTAINING PROTEIN 3"/>
    <property type="match status" value="1"/>
</dbReference>
<dbReference type="Pfam" id="PF00084">
    <property type="entry name" value="Sushi"/>
    <property type="match status" value="1"/>
</dbReference>
<keyword evidence="2" id="KW-0768">Sushi</keyword>
<feature type="region of interest" description="Disordered" evidence="3">
    <location>
        <begin position="1"/>
        <end position="58"/>
    </location>
</feature>
<dbReference type="CDD" id="cd00033">
    <property type="entry name" value="CCP"/>
    <property type="match status" value="1"/>
</dbReference>
<dbReference type="InterPro" id="IPR053067">
    <property type="entry name" value="SUSD3"/>
</dbReference>
<dbReference type="InterPro" id="IPR035976">
    <property type="entry name" value="Sushi/SCR/CCP_sf"/>
</dbReference>
<comment type="caution">
    <text evidence="2">Lacks conserved residue(s) required for the propagation of feature annotation.</text>
</comment>
<name>V9L4L4_CALMI</name>
<dbReference type="SMART" id="SM00032">
    <property type="entry name" value="CCP"/>
    <property type="match status" value="1"/>
</dbReference>
<evidence type="ECO:0000256" key="2">
    <source>
        <dbReference type="PROSITE-ProRule" id="PRU00302"/>
    </source>
</evidence>
<keyword evidence="4" id="KW-0812">Transmembrane</keyword>
<evidence type="ECO:0000256" key="4">
    <source>
        <dbReference type="SAM" id="Phobius"/>
    </source>
</evidence>
<feature type="transmembrane region" description="Helical" evidence="4">
    <location>
        <begin position="111"/>
        <end position="136"/>
    </location>
</feature>
<proteinExistence type="evidence at transcript level"/>
<dbReference type="InterPro" id="IPR000436">
    <property type="entry name" value="Sushi_SCR_CCP_dom"/>
</dbReference>
<dbReference type="GO" id="GO:0005886">
    <property type="term" value="C:plasma membrane"/>
    <property type="evidence" value="ECO:0007669"/>
    <property type="project" value="TreeGrafter"/>
</dbReference>
<feature type="compositionally biased region" description="Polar residues" evidence="3">
    <location>
        <begin position="10"/>
        <end position="25"/>
    </location>
</feature>